<evidence type="ECO:0000256" key="5">
    <source>
        <dbReference type="ARBA" id="ARBA00023136"/>
    </source>
</evidence>
<feature type="region of interest" description="Disordered" evidence="7">
    <location>
        <begin position="586"/>
        <end position="610"/>
    </location>
</feature>
<feature type="transmembrane region" description="Helical" evidence="8">
    <location>
        <begin position="399"/>
        <end position="418"/>
    </location>
</feature>
<feature type="domain" description="ABC3 transporter permease C-terminal" evidence="9">
    <location>
        <begin position="828"/>
        <end position="944"/>
    </location>
</feature>
<evidence type="ECO:0000259" key="9">
    <source>
        <dbReference type="Pfam" id="PF02687"/>
    </source>
</evidence>
<evidence type="ECO:0000313" key="11">
    <source>
        <dbReference type="Proteomes" id="UP000682713"/>
    </source>
</evidence>
<evidence type="ECO:0000256" key="8">
    <source>
        <dbReference type="SAM" id="Phobius"/>
    </source>
</evidence>
<reference evidence="10 11" key="1">
    <citation type="submission" date="2021-05" db="EMBL/GenBank/DDBJ databases">
        <title>Novel Bacillus species.</title>
        <authorList>
            <person name="Liu G."/>
        </authorList>
    </citation>
    <scope>NUCLEOTIDE SEQUENCE [LARGE SCALE GENOMIC DNA]</scope>
    <source>
        <strain evidence="10 11">FJAT-49732</strain>
    </source>
</reference>
<gene>
    <name evidence="10" type="ORF">KHA93_12425</name>
</gene>
<dbReference type="PANTHER" id="PTHR30572:SF4">
    <property type="entry name" value="ABC TRANSPORTER PERMEASE YTRF"/>
    <property type="match status" value="1"/>
</dbReference>
<comment type="caution">
    <text evidence="10">The sequence shown here is derived from an EMBL/GenBank/DDBJ whole genome shotgun (WGS) entry which is preliminary data.</text>
</comment>
<dbReference type="InterPro" id="IPR050250">
    <property type="entry name" value="Macrolide_Exporter_MacB"/>
</dbReference>
<comment type="subcellular location">
    <subcellularLocation>
        <location evidence="1">Cell membrane</location>
        <topology evidence="1">Multi-pass membrane protein</topology>
    </subcellularLocation>
</comment>
<dbReference type="GO" id="GO:0022857">
    <property type="term" value="F:transmembrane transporter activity"/>
    <property type="evidence" value="ECO:0007669"/>
    <property type="project" value="TreeGrafter"/>
</dbReference>
<accession>A0A942TQW1</accession>
<evidence type="ECO:0000256" key="6">
    <source>
        <dbReference type="ARBA" id="ARBA00038076"/>
    </source>
</evidence>
<feature type="transmembrane region" description="Helical" evidence="8">
    <location>
        <begin position="301"/>
        <end position="325"/>
    </location>
</feature>
<dbReference type="GO" id="GO:0005886">
    <property type="term" value="C:plasma membrane"/>
    <property type="evidence" value="ECO:0007669"/>
    <property type="project" value="UniProtKB-SubCell"/>
</dbReference>
<dbReference type="InterPro" id="IPR003838">
    <property type="entry name" value="ABC3_permease_C"/>
</dbReference>
<feature type="transmembrane region" description="Helical" evidence="8">
    <location>
        <begin position="538"/>
        <end position="557"/>
    </location>
</feature>
<evidence type="ECO:0000313" key="10">
    <source>
        <dbReference type="EMBL" id="MBS4200437.1"/>
    </source>
</evidence>
<evidence type="ECO:0000256" key="4">
    <source>
        <dbReference type="ARBA" id="ARBA00022989"/>
    </source>
</evidence>
<evidence type="ECO:0000256" key="7">
    <source>
        <dbReference type="SAM" id="MobiDB-lite"/>
    </source>
</evidence>
<feature type="transmembrane region" description="Helical" evidence="8">
    <location>
        <begin position="346"/>
        <end position="367"/>
    </location>
</feature>
<sequence length="959" mass="107201">MAIIKLIFRKMLNNRWLTGSLFLGLIITVSLVSSIPTYTSSVLQKLLIRELEDHQVKKNQYPGEFSFSDTFAQSIVKNPAESLLKVEDINKSIVESAGIPVIADANIIATTPLRTMYEEEERRGSSQNAAKLLMITGIEDHITITDGEFPSEKAVDGVVEVLVSETALVKRSMVLGTNFIVGSEKEHQFVIRPVGTFQPKSLDNPYWSLVPRSFNDDFIVNEKWFRDELIPKHEEILGIGRFSTAFDYHKIEDTHFPTLLRLESKLKSEVTKVKKATILFNFPIKNILKSYEDKGKQMTTMLWSLNVPVLIMLAIYLYMISRLIIERQLNEIAVFTSRGASRFQILGIYFIEIAILGVLALLIGPIIGLQLCKLLGASNGFLEFIQRSSLPVKLSLKSYIYALLAVLASIIMIMIPVYRASGQSIVSHKQQMARDIGKVPWYSLIGEFAVLGVAIYGLVAFNRSQKFLQSLDVESSDIMIDPELFFMPALFIIGLGLVALRIYPLILKLIYKIGEKFWPVSLYSTFLQVSRSTKQYQFLMLFLVMTIGMGVFSASAARTINTNLEEQLLYKNGSEIRMLLRWESSRPASGSYTPQSPSGQDGGGGESDAASVPEFEPIVYTEPPFDPIQSLKQVEKAAKVFKKDSVSVTTPSGKSIHYPTLMAIEPKAFGETAWFKSSLLPHHWYQYLNLIAKEPSAVLVSTKAAEALDLKQGDYISMQWAGSDYGEFVVYGIIDYWPSFNPLEKSLENKSEGALIVANLPYVQNMLGLEPYEVWLKMKPDTSRAEFYQEVKDAKIPVMVMNDVNPQITDLKNGALLLGLNGTMTLGFLISLLISFIGFLLYWVLTIKSRTLQYGIYRAMGIPMPKLIGILVSEQLLTSGVACILGIIVGGVTSQLYVPLFKLSMNVRDLMPPFTVISEASDEAKIYIFAAAMLILGSAILIGFLRKIKIHQAIKLGED</sequence>
<keyword evidence="2" id="KW-1003">Cell membrane</keyword>
<feature type="domain" description="ABC3 transporter permease C-terminal" evidence="9">
    <location>
        <begin position="310"/>
        <end position="424"/>
    </location>
</feature>
<keyword evidence="4 8" id="KW-1133">Transmembrane helix</keyword>
<proteinExistence type="inferred from homology"/>
<evidence type="ECO:0000256" key="2">
    <source>
        <dbReference type="ARBA" id="ARBA00022475"/>
    </source>
</evidence>
<feature type="transmembrane region" description="Helical" evidence="8">
    <location>
        <begin position="826"/>
        <end position="846"/>
    </location>
</feature>
<comment type="similarity">
    <text evidence="6">Belongs to the ABC-4 integral membrane protein family.</text>
</comment>
<dbReference type="RefSeq" id="WP_213111019.1">
    <property type="nucleotide sequence ID" value="NZ_JAGYPJ010000001.1"/>
</dbReference>
<keyword evidence="11" id="KW-1185">Reference proteome</keyword>
<dbReference type="AlphaFoldDB" id="A0A942TQW1"/>
<name>A0A942TQW1_9BACI</name>
<keyword evidence="5 8" id="KW-0472">Membrane</keyword>
<evidence type="ECO:0000256" key="1">
    <source>
        <dbReference type="ARBA" id="ARBA00004651"/>
    </source>
</evidence>
<feature type="transmembrane region" description="Helical" evidence="8">
    <location>
        <begin position="867"/>
        <end position="892"/>
    </location>
</feature>
<keyword evidence="3 8" id="KW-0812">Transmembrane</keyword>
<feature type="transmembrane region" description="Helical" evidence="8">
    <location>
        <begin position="926"/>
        <end position="945"/>
    </location>
</feature>
<dbReference type="Pfam" id="PF02687">
    <property type="entry name" value="FtsX"/>
    <property type="match status" value="2"/>
</dbReference>
<dbReference type="EMBL" id="JAGYPJ010000001">
    <property type="protein sequence ID" value="MBS4200437.1"/>
    <property type="molecule type" value="Genomic_DNA"/>
</dbReference>
<dbReference type="Proteomes" id="UP000682713">
    <property type="component" value="Unassembled WGS sequence"/>
</dbReference>
<dbReference type="PANTHER" id="PTHR30572">
    <property type="entry name" value="MEMBRANE COMPONENT OF TRANSPORTER-RELATED"/>
    <property type="match status" value="1"/>
</dbReference>
<organism evidence="10 11">
    <name type="scientific">Lederbergia citrisecunda</name>
    <dbReference type="NCBI Taxonomy" id="2833583"/>
    <lineage>
        <taxon>Bacteria</taxon>
        <taxon>Bacillati</taxon>
        <taxon>Bacillota</taxon>
        <taxon>Bacilli</taxon>
        <taxon>Bacillales</taxon>
        <taxon>Bacillaceae</taxon>
        <taxon>Lederbergia</taxon>
    </lineage>
</organism>
<feature type="transmembrane region" description="Helical" evidence="8">
    <location>
        <begin position="439"/>
        <end position="461"/>
    </location>
</feature>
<protein>
    <submittedName>
        <fullName evidence="10">FtsX-like permease family protein</fullName>
    </submittedName>
</protein>
<feature type="transmembrane region" description="Helical" evidence="8">
    <location>
        <begin position="484"/>
        <end position="503"/>
    </location>
</feature>
<evidence type="ECO:0000256" key="3">
    <source>
        <dbReference type="ARBA" id="ARBA00022692"/>
    </source>
</evidence>